<proteinExistence type="inferred from homology"/>
<keyword evidence="5" id="KW-1185">Reference proteome</keyword>
<comment type="caution">
    <text evidence="4">The sequence shown here is derived from an EMBL/GenBank/DDBJ whole genome shotgun (WGS) entry which is preliminary data.</text>
</comment>
<evidence type="ECO:0000313" key="4">
    <source>
        <dbReference type="EMBL" id="OAI29110.1"/>
    </source>
</evidence>
<reference evidence="5" key="1">
    <citation type="submission" date="2016-03" db="EMBL/GenBank/DDBJ databases">
        <authorList>
            <person name="Heylen K."/>
            <person name="De Vos P."/>
            <person name="Vekeman B."/>
        </authorList>
    </citation>
    <scope>NUCLEOTIDE SEQUENCE [LARGE SCALE GENOMIC DNA]</scope>
    <source>
        <strain evidence="5">R-45383</strain>
    </source>
</reference>
<gene>
    <name evidence="4" type="ORF">A1355_16995</name>
</gene>
<name>A0A177PIA2_9GAMM</name>
<sequence length="164" mass="17848">MIEKTFPIAEKLLIHGHKATGKLFELLKAEAEQLGRAADPDVISRIAAEKKEMVAELDQFTRQFGQVLATEQLGVGGDGVKNYLVKAKAAGLSVLEAWNLWRQIVAVSRQCKAINEQNGASIALLSRHTQRSLQILRGKSPLAATYGPDGSTRSELFSHALISV</sequence>
<dbReference type="EMBL" id="LUUK01000005">
    <property type="protein sequence ID" value="OAI29110.1"/>
    <property type="molecule type" value="Genomic_DNA"/>
</dbReference>
<dbReference type="AlphaFoldDB" id="A0A177PIA2"/>
<protein>
    <submittedName>
        <fullName evidence="4">Flagellar biosynthesis protein FlgN</fullName>
    </submittedName>
</protein>
<evidence type="ECO:0000256" key="3">
    <source>
        <dbReference type="ARBA" id="ARBA00022795"/>
    </source>
</evidence>
<evidence type="ECO:0000256" key="2">
    <source>
        <dbReference type="ARBA" id="ARBA00007703"/>
    </source>
</evidence>
<keyword evidence="3" id="KW-1005">Bacterial flagellum biogenesis</keyword>
<dbReference type="RefSeq" id="WP_064023953.1">
    <property type="nucleotide sequence ID" value="NZ_LUUK01000005.1"/>
</dbReference>
<dbReference type="InterPro" id="IPR007809">
    <property type="entry name" value="FlgN-like"/>
</dbReference>
<dbReference type="GO" id="GO:0044780">
    <property type="term" value="P:bacterial-type flagellum assembly"/>
    <property type="evidence" value="ECO:0007669"/>
    <property type="project" value="InterPro"/>
</dbReference>
<dbReference type="Proteomes" id="UP000077628">
    <property type="component" value="Unassembled WGS sequence"/>
</dbReference>
<dbReference type="Gene3D" id="1.20.58.300">
    <property type="entry name" value="FlgN-like"/>
    <property type="match status" value="1"/>
</dbReference>
<dbReference type="InterPro" id="IPR036679">
    <property type="entry name" value="FlgN-like_sf"/>
</dbReference>
<keyword evidence="4" id="KW-0282">Flagellum</keyword>
<organism evidence="4 5">
    <name type="scientific">Methylomonas koyamae</name>
    <dbReference type="NCBI Taxonomy" id="702114"/>
    <lineage>
        <taxon>Bacteria</taxon>
        <taxon>Pseudomonadati</taxon>
        <taxon>Pseudomonadota</taxon>
        <taxon>Gammaproteobacteria</taxon>
        <taxon>Methylococcales</taxon>
        <taxon>Methylococcaceae</taxon>
        <taxon>Methylomonas</taxon>
    </lineage>
</organism>
<comment type="similarity">
    <text evidence="2">Belongs to the FlgN family.</text>
</comment>
<dbReference type="STRING" id="702114.A1355_16995"/>
<accession>A0A177PIA2</accession>
<keyword evidence="4" id="KW-0966">Cell projection</keyword>
<dbReference type="OrthoDB" id="5566793at2"/>
<dbReference type="Pfam" id="PF05130">
    <property type="entry name" value="FlgN"/>
    <property type="match status" value="1"/>
</dbReference>
<keyword evidence="4" id="KW-0969">Cilium</keyword>
<dbReference type="SUPFAM" id="SSF140566">
    <property type="entry name" value="FlgN-like"/>
    <property type="match status" value="1"/>
</dbReference>
<evidence type="ECO:0000256" key="1">
    <source>
        <dbReference type="ARBA" id="ARBA00002397"/>
    </source>
</evidence>
<comment type="function">
    <text evidence="1">Required for the efficient initiation of filament assembly.</text>
</comment>
<evidence type="ECO:0000313" key="5">
    <source>
        <dbReference type="Proteomes" id="UP000077628"/>
    </source>
</evidence>